<keyword evidence="3" id="KW-1185">Reference proteome</keyword>
<evidence type="ECO:0000313" key="3">
    <source>
        <dbReference type="Proteomes" id="UP000299102"/>
    </source>
</evidence>
<dbReference type="PANTHER" id="PTHR11161:SF0">
    <property type="entry name" value="O-ACYLTRANSFERASE LIKE PROTEIN"/>
    <property type="match status" value="1"/>
</dbReference>
<feature type="transmembrane region" description="Helical" evidence="1">
    <location>
        <begin position="204"/>
        <end position="223"/>
    </location>
</feature>
<name>A0A4C1ZX53_EUMVA</name>
<keyword evidence="1" id="KW-0812">Transmembrane</keyword>
<comment type="caution">
    <text evidence="2">The sequence shown here is derived from an EMBL/GenBank/DDBJ whole genome shotgun (WGS) entry which is preliminary data.</text>
</comment>
<evidence type="ECO:0000313" key="2">
    <source>
        <dbReference type="EMBL" id="GBP92570.1"/>
    </source>
</evidence>
<dbReference type="Proteomes" id="UP000299102">
    <property type="component" value="Unassembled WGS sequence"/>
</dbReference>
<evidence type="ECO:0000256" key="1">
    <source>
        <dbReference type="SAM" id="Phobius"/>
    </source>
</evidence>
<gene>
    <name evidence="2" type="ORF">EVAR_70944_1</name>
</gene>
<organism evidence="2 3">
    <name type="scientific">Eumeta variegata</name>
    <name type="common">Bagworm moth</name>
    <name type="synonym">Eumeta japonica</name>
    <dbReference type="NCBI Taxonomy" id="151549"/>
    <lineage>
        <taxon>Eukaryota</taxon>
        <taxon>Metazoa</taxon>
        <taxon>Ecdysozoa</taxon>
        <taxon>Arthropoda</taxon>
        <taxon>Hexapoda</taxon>
        <taxon>Insecta</taxon>
        <taxon>Pterygota</taxon>
        <taxon>Neoptera</taxon>
        <taxon>Endopterygota</taxon>
        <taxon>Lepidoptera</taxon>
        <taxon>Glossata</taxon>
        <taxon>Ditrysia</taxon>
        <taxon>Tineoidea</taxon>
        <taxon>Psychidae</taxon>
        <taxon>Oiketicinae</taxon>
        <taxon>Eumeta</taxon>
    </lineage>
</organism>
<keyword evidence="1" id="KW-1133">Transmembrane helix</keyword>
<reference evidence="2 3" key="1">
    <citation type="journal article" date="2019" name="Commun. Biol.">
        <title>The bagworm genome reveals a unique fibroin gene that provides high tensile strength.</title>
        <authorList>
            <person name="Kono N."/>
            <person name="Nakamura H."/>
            <person name="Ohtoshi R."/>
            <person name="Tomita M."/>
            <person name="Numata K."/>
            <person name="Arakawa K."/>
        </authorList>
    </citation>
    <scope>NUCLEOTIDE SEQUENCE [LARGE SCALE GENOMIC DNA]</scope>
</reference>
<proteinExistence type="predicted"/>
<dbReference type="PANTHER" id="PTHR11161">
    <property type="entry name" value="O-ACYLTRANSFERASE"/>
    <property type="match status" value="1"/>
</dbReference>
<sequence length="245" mass="27977">MESLELPVGEWSYLVFRIATDKVPTKLKTRFEQRQTAPAGPQLLSRRAHCVSSRQHCGLAHPTGGGNRWLMAFSLFGNWKKLTSASEGKDMRFQNLSCFYGIKTLSMILVHLGHVLVITEMSLPSNPRSIEEMALPTLAVGERLYISRNEPTARQADEVELFTMLEGPWKVVGCPYLRDHCITGYRTERISRPIGIFFTRNTNIVIQTFVFVANFLTAYKMLIFSEKYKMKLSLMPKLIVDRIAR</sequence>
<protein>
    <submittedName>
        <fullName evidence="2">Uncharacterized protein</fullName>
    </submittedName>
</protein>
<dbReference type="AlphaFoldDB" id="A0A4C1ZX53"/>
<keyword evidence="1" id="KW-0472">Membrane</keyword>
<dbReference type="InterPro" id="IPR052728">
    <property type="entry name" value="O2_lipid_transport_reg"/>
</dbReference>
<accession>A0A4C1ZX53</accession>
<dbReference type="EMBL" id="BGZK01002286">
    <property type="protein sequence ID" value="GBP92570.1"/>
    <property type="molecule type" value="Genomic_DNA"/>
</dbReference>